<feature type="transmembrane region" description="Helical" evidence="1">
    <location>
        <begin position="12"/>
        <end position="32"/>
    </location>
</feature>
<dbReference type="InterPro" id="IPR053468">
    <property type="entry name" value="ComGE-like"/>
</dbReference>
<dbReference type="NCBIfam" id="NF041013">
    <property type="entry name" value="T4P_ComGE"/>
    <property type="match status" value="1"/>
</dbReference>
<reference evidence="3" key="1">
    <citation type="journal article" date="2019" name="Int. J. Syst. Evol. Microbiol.">
        <title>The Global Catalogue of Microorganisms (GCM) 10K type strain sequencing project: providing services to taxonomists for standard genome sequencing and annotation.</title>
        <authorList>
            <consortium name="The Broad Institute Genomics Platform"/>
            <consortium name="The Broad Institute Genome Sequencing Center for Infectious Disease"/>
            <person name="Wu L."/>
            <person name="Ma J."/>
        </authorList>
    </citation>
    <scope>NUCLEOTIDE SEQUENCE [LARGE SCALE GENOMIC DNA]</scope>
    <source>
        <strain evidence="3">CCUG 58728</strain>
    </source>
</reference>
<dbReference type="InterPro" id="IPR021749">
    <property type="entry name" value="ComGE"/>
</dbReference>
<proteinExistence type="predicted"/>
<accession>A0ABV8D2M7</accession>
<protein>
    <submittedName>
        <fullName evidence="2">Competence type IV pilus minor pilin ComGE</fullName>
    </submittedName>
</protein>
<evidence type="ECO:0000256" key="1">
    <source>
        <dbReference type="SAM" id="Phobius"/>
    </source>
</evidence>
<evidence type="ECO:0000313" key="2">
    <source>
        <dbReference type="EMBL" id="MFC3932319.1"/>
    </source>
</evidence>
<gene>
    <name evidence="2" type="primary">comGE</name>
    <name evidence="2" type="ORF">ACFOSE_05985</name>
</gene>
<dbReference type="RefSeq" id="WP_380431640.1">
    <property type="nucleotide sequence ID" value="NZ_JBHSAC010000051.1"/>
</dbReference>
<comment type="caution">
    <text evidence="2">The sequence shown here is derived from an EMBL/GenBank/DDBJ whole genome shotgun (WGS) entry which is preliminary data.</text>
</comment>
<name>A0ABV8D2M7_9STRE</name>
<keyword evidence="1" id="KW-1133">Transmembrane helix</keyword>
<dbReference type="Proteomes" id="UP001595901">
    <property type="component" value="Unassembled WGS sequence"/>
</dbReference>
<dbReference type="EMBL" id="JBHSAC010000051">
    <property type="protein sequence ID" value="MFC3932319.1"/>
    <property type="molecule type" value="Genomic_DNA"/>
</dbReference>
<evidence type="ECO:0000313" key="3">
    <source>
        <dbReference type="Proteomes" id="UP001595901"/>
    </source>
</evidence>
<keyword evidence="1" id="KW-0472">Membrane</keyword>
<dbReference type="Pfam" id="PF11773">
    <property type="entry name" value="ComGE"/>
    <property type="match status" value="1"/>
</dbReference>
<sequence>MVAIKKQKIKAYILLESLIALAILAMIVSLVLSEINRSRQDLVDNLHDQEVLNVAQMAIQTNQRSLTLNGVTVRVEASQSNISIYEGSEEILHVVKR</sequence>
<organism evidence="2 3">
    <name type="scientific">Streptococcus dentapri</name>
    <dbReference type="NCBI Taxonomy" id="573564"/>
    <lineage>
        <taxon>Bacteria</taxon>
        <taxon>Bacillati</taxon>
        <taxon>Bacillota</taxon>
        <taxon>Bacilli</taxon>
        <taxon>Lactobacillales</taxon>
        <taxon>Streptococcaceae</taxon>
        <taxon>Streptococcus</taxon>
    </lineage>
</organism>
<keyword evidence="3" id="KW-1185">Reference proteome</keyword>
<keyword evidence="1" id="KW-0812">Transmembrane</keyword>